<keyword evidence="8" id="KW-0408">Iron</keyword>
<dbReference type="PROSITE" id="PS51918">
    <property type="entry name" value="RADICAL_SAM"/>
    <property type="match status" value="1"/>
</dbReference>
<evidence type="ECO:0000256" key="3">
    <source>
        <dbReference type="ARBA" id="ARBA00008703"/>
    </source>
</evidence>
<dbReference type="GO" id="GO:0046872">
    <property type="term" value="F:metal ion binding"/>
    <property type="evidence" value="ECO:0007669"/>
    <property type="project" value="UniProtKB-KW"/>
</dbReference>
<comment type="caution">
    <text evidence="12">The sequence shown here is derived from an EMBL/GenBank/DDBJ whole genome shotgun (WGS) entry which is preliminary data.</text>
</comment>
<dbReference type="SUPFAM" id="SSF102114">
    <property type="entry name" value="Radical SAM enzymes"/>
    <property type="match status" value="1"/>
</dbReference>
<comment type="similarity">
    <text evidence="3">Belongs to the radical SAM superfamily. KamA family.</text>
</comment>
<dbReference type="InterPro" id="IPR058240">
    <property type="entry name" value="rSAM_sf"/>
</dbReference>
<proteinExistence type="inferred from homology"/>
<keyword evidence="7 10" id="KW-0663">Pyridoxal phosphate</keyword>
<protein>
    <submittedName>
        <fullName evidence="12">L-lysine 2,3-aminomutase</fullName>
        <ecNumber evidence="12">5.4.3.-</ecNumber>
    </submittedName>
</protein>
<evidence type="ECO:0000256" key="7">
    <source>
        <dbReference type="ARBA" id="ARBA00022898"/>
    </source>
</evidence>
<dbReference type="InterPro" id="IPR003739">
    <property type="entry name" value="Lys_aminomutase/Glu_NH3_mut"/>
</dbReference>
<dbReference type="Pfam" id="PF04055">
    <property type="entry name" value="Radical_SAM"/>
    <property type="match status" value="1"/>
</dbReference>
<dbReference type="EC" id="5.4.3.-" evidence="12"/>
<keyword evidence="6" id="KW-0479">Metal-binding</keyword>
<organism evidence="12 13">
    <name type="scientific">Posidoniimonas corsicana</name>
    <dbReference type="NCBI Taxonomy" id="1938618"/>
    <lineage>
        <taxon>Bacteria</taxon>
        <taxon>Pseudomonadati</taxon>
        <taxon>Planctomycetota</taxon>
        <taxon>Planctomycetia</taxon>
        <taxon>Pirellulales</taxon>
        <taxon>Lacipirellulaceae</taxon>
        <taxon>Posidoniimonas</taxon>
    </lineage>
</organism>
<feature type="modified residue" description="N6-(pyridoxal phosphate)lysine" evidence="10">
    <location>
        <position position="262"/>
    </location>
</feature>
<keyword evidence="4" id="KW-0004">4Fe-4S</keyword>
<evidence type="ECO:0000256" key="9">
    <source>
        <dbReference type="ARBA" id="ARBA00023014"/>
    </source>
</evidence>
<evidence type="ECO:0000259" key="11">
    <source>
        <dbReference type="PROSITE" id="PS51918"/>
    </source>
</evidence>
<dbReference type="EMBL" id="SIHJ01000009">
    <property type="protein sequence ID" value="TWT29328.1"/>
    <property type="molecule type" value="Genomic_DNA"/>
</dbReference>
<evidence type="ECO:0000313" key="12">
    <source>
        <dbReference type="EMBL" id="TWT29328.1"/>
    </source>
</evidence>
<feature type="domain" description="Radical SAM core" evidence="11">
    <location>
        <begin position="33"/>
        <end position="248"/>
    </location>
</feature>
<dbReference type="SMART" id="SM00729">
    <property type="entry name" value="Elp3"/>
    <property type="match status" value="1"/>
</dbReference>
<accession>A0A5C5UTE9</accession>
<evidence type="ECO:0000256" key="5">
    <source>
        <dbReference type="ARBA" id="ARBA00022691"/>
    </source>
</evidence>
<dbReference type="InterPro" id="IPR006638">
    <property type="entry name" value="Elp3/MiaA/NifB-like_rSAM"/>
</dbReference>
<sequence length="318" mass="35272">MYLFDPEHEDLPANRDADLFLEKQLTRTKGLVYKYPGRAIVLLSYTCAANCRYCERQDRVGVGLDSEGRLQPEEIDAAVSFVAESPEITEVIFSGGDPLTHPVGLDRAWRAMAALPQVAILRIHTRFPLQAPDKVDFDLLEGLAGCDAMPYLSLHIDHPDELTPETEAAIGRLRRMGYVLISQSVFLKGVNDDLDVLDRMFTRLAQLGVCPYYLYHCHPIATTMRFVMTLDEEIELMSRLRERISGVACPQHIFEMRGTTGKLVVPTDHWSVDLTSVCDFTGATQDVRSVAMDVELPTVSLSAPAKTGAQAADGMPDG</sequence>
<comment type="cofactor">
    <cofactor evidence="1 10">
        <name>pyridoxal 5'-phosphate</name>
        <dbReference type="ChEBI" id="CHEBI:597326"/>
    </cofactor>
</comment>
<evidence type="ECO:0000256" key="1">
    <source>
        <dbReference type="ARBA" id="ARBA00001933"/>
    </source>
</evidence>
<evidence type="ECO:0000256" key="10">
    <source>
        <dbReference type="PIRSR" id="PIRSR603739-50"/>
    </source>
</evidence>
<keyword evidence="9" id="KW-0411">Iron-sulfur</keyword>
<dbReference type="PANTHER" id="PTHR30538:SF0">
    <property type="entry name" value="L-LYSINE 2,3-AMINOMUTASE AQ_1632-RELATED"/>
    <property type="match status" value="1"/>
</dbReference>
<dbReference type="AlphaFoldDB" id="A0A5C5UTE9"/>
<evidence type="ECO:0000256" key="6">
    <source>
        <dbReference type="ARBA" id="ARBA00022723"/>
    </source>
</evidence>
<comment type="cofactor">
    <cofactor evidence="2">
        <name>[4Fe-4S] cluster</name>
        <dbReference type="ChEBI" id="CHEBI:49883"/>
    </cofactor>
</comment>
<dbReference type="InterPro" id="IPR013785">
    <property type="entry name" value="Aldolase_TIM"/>
</dbReference>
<dbReference type="CDD" id="cd01335">
    <property type="entry name" value="Radical_SAM"/>
    <property type="match status" value="1"/>
</dbReference>
<dbReference type="Gene3D" id="3.20.20.70">
    <property type="entry name" value="Aldolase class I"/>
    <property type="match status" value="1"/>
</dbReference>
<dbReference type="PANTHER" id="PTHR30538">
    <property type="entry name" value="LYSINE 2,3-AMINOMUTASE-RELATED"/>
    <property type="match status" value="1"/>
</dbReference>
<reference evidence="12 13" key="1">
    <citation type="submission" date="2019-02" db="EMBL/GenBank/DDBJ databases">
        <title>Deep-cultivation of Planctomycetes and their phenomic and genomic characterization uncovers novel biology.</title>
        <authorList>
            <person name="Wiegand S."/>
            <person name="Jogler M."/>
            <person name="Boedeker C."/>
            <person name="Pinto D."/>
            <person name="Vollmers J."/>
            <person name="Rivas-Marin E."/>
            <person name="Kohn T."/>
            <person name="Peeters S.H."/>
            <person name="Heuer A."/>
            <person name="Rast P."/>
            <person name="Oberbeckmann S."/>
            <person name="Bunk B."/>
            <person name="Jeske O."/>
            <person name="Meyerdierks A."/>
            <person name="Storesund J.E."/>
            <person name="Kallscheuer N."/>
            <person name="Luecker S."/>
            <person name="Lage O.M."/>
            <person name="Pohl T."/>
            <person name="Merkel B.J."/>
            <person name="Hornburger P."/>
            <person name="Mueller R.-W."/>
            <person name="Bruemmer F."/>
            <person name="Labrenz M."/>
            <person name="Spormann A.M."/>
            <person name="Op Den Camp H."/>
            <person name="Overmann J."/>
            <person name="Amann R."/>
            <person name="Jetten M.S.M."/>
            <person name="Mascher T."/>
            <person name="Medema M.H."/>
            <person name="Devos D.P."/>
            <person name="Kaster A.-K."/>
            <person name="Ovreas L."/>
            <person name="Rohde M."/>
            <person name="Galperin M.Y."/>
            <person name="Jogler C."/>
        </authorList>
    </citation>
    <scope>NUCLEOTIDE SEQUENCE [LARGE SCALE GENOMIC DNA]</scope>
    <source>
        <strain evidence="12 13">KOR34</strain>
    </source>
</reference>
<dbReference type="InterPro" id="IPR007197">
    <property type="entry name" value="rSAM"/>
</dbReference>
<dbReference type="SFLD" id="SFLDG01070">
    <property type="entry name" value="PLP-dependent"/>
    <property type="match status" value="1"/>
</dbReference>
<name>A0A5C5UTE9_9BACT</name>
<evidence type="ECO:0000256" key="4">
    <source>
        <dbReference type="ARBA" id="ARBA00022485"/>
    </source>
</evidence>
<dbReference type="OrthoDB" id="9768064at2"/>
<evidence type="ECO:0000256" key="8">
    <source>
        <dbReference type="ARBA" id="ARBA00023004"/>
    </source>
</evidence>
<evidence type="ECO:0000313" key="13">
    <source>
        <dbReference type="Proteomes" id="UP000316714"/>
    </source>
</evidence>
<keyword evidence="5" id="KW-0949">S-adenosyl-L-methionine</keyword>
<keyword evidence="12" id="KW-0413">Isomerase</keyword>
<dbReference type="Proteomes" id="UP000316714">
    <property type="component" value="Unassembled WGS sequence"/>
</dbReference>
<dbReference type="GO" id="GO:0051539">
    <property type="term" value="F:4 iron, 4 sulfur cluster binding"/>
    <property type="evidence" value="ECO:0007669"/>
    <property type="project" value="UniProtKB-KW"/>
</dbReference>
<dbReference type="GO" id="GO:0016853">
    <property type="term" value="F:isomerase activity"/>
    <property type="evidence" value="ECO:0007669"/>
    <property type="project" value="UniProtKB-KW"/>
</dbReference>
<gene>
    <name evidence="12" type="primary">epmB_2</name>
    <name evidence="12" type="ORF">KOR34_52380</name>
</gene>
<evidence type="ECO:0000256" key="2">
    <source>
        <dbReference type="ARBA" id="ARBA00001966"/>
    </source>
</evidence>
<dbReference type="SFLD" id="SFLDS00029">
    <property type="entry name" value="Radical_SAM"/>
    <property type="match status" value="1"/>
</dbReference>
<keyword evidence="13" id="KW-1185">Reference proteome</keyword>